<dbReference type="Gene3D" id="2.50.20.10">
    <property type="entry name" value="Lipoprotein localisation LolA/LolB/LppX"/>
    <property type="match status" value="1"/>
</dbReference>
<comment type="caution">
    <text evidence="2">The sequence shown here is derived from an EMBL/GenBank/DDBJ whole genome shotgun (WGS) entry which is preliminary data.</text>
</comment>
<dbReference type="SUPFAM" id="SSF89392">
    <property type="entry name" value="Prokaryotic lipoproteins and lipoprotein localization factors"/>
    <property type="match status" value="1"/>
</dbReference>
<keyword evidence="1" id="KW-0732">Signal</keyword>
<keyword evidence="2" id="KW-0449">Lipoprotein</keyword>
<dbReference type="InterPro" id="IPR029046">
    <property type="entry name" value="LolA/LolB/LppX"/>
</dbReference>
<gene>
    <name evidence="2" type="ORF">ENSA7_27810</name>
</gene>
<evidence type="ECO:0000313" key="3">
    <source>
        <dbReference type="Proteomes" id="UP000238823"/>
    </source>
</evidence>
<dbReference type="AlphaFoldDB" id="A0A2S9YQV7"/>
<protein>
    <submittedName>
        <fullName evidence="2">Outer membrane lipoprotein carrier protein LolA</fullName>
    </submittedName>
</protein>
<dbReference type="EMBL" id="PVNL01000053">
    <property type="protein sequence ID" value="PRQ07484.1"/>
    <property type="molecule type" value="Genomic_DNA"/>
</dbReference>
<proteinExistence type="predicted"/>
<dbReference type="InterPro" id="IPR004564">
    <property type="entry name" value="OM_lipoprot_carrier_LolA-like"/>
</dbReference>
<dbReference type="Proteomes" id="UP000238823">
    <property type="component" value="Unassembled WGS sequence"/>
</dbReference>
<evidence type="ECO:0000256" key="1">
    <source>
        <dbReference type="ARBA" id="ARBA00022729"/>
    </source>
</evidence>
<dbReference type="OrthoDB" id="5511880at2"/>
<name>A0A2S9YQV7_9BACT</name>
<sequence>MIVRSNSGSGIVRRLVLCAALPWLAGGAAGLTTGLVAPVAEAAAPVSVDELLVGFAQMPGLYAEFRQESHFGLLAEPLIDTGTLHFANGRLARRTLAPTPSVVIMDAKGIEYGDASKTERIELDGKPAVRQFVDAFTKIFAGDRSGLEALYRIEFQAGEDRSWTMTLVPKVSPMDKIIAKVVVSGTNLEIGSMRVVERGGDETITVFSKVDTQRKYAAAELARLFSVAGS</sequence>
<evidence type="ECO:0000313" key="2">
    <source>
        <dbReference type="EMBL" id="PRQ07484.1"/>
    </source>
</evidence>
<reference evidence="2 3" key="1">
    <citation type="submission" date="2018-03" db="EMBL/GenBank/DDBJ databases">
        <title>Draft Genome Sequences of the Obligatory Marine Myxobacteria Enhygromyxa salina SWB007.</title>
        <authorList>
            <person name="Poehlein A."/>
            <person name="Moghaddam J.A."/>
            <person name="Harms H."/>
            <person name="Alanjari M."/>
            <person name="Koenig G.M."/>
            <person name="Daniel R."/>
            <person name="Schaeberle T.F."/>
        </authorList>
    </citation>
    <scope>NUCLEOTIDE SEQUENCE [LARGE SCALE GENOMIC DNA]</scope>
    <source>
        <strain evidence="2 3">SWB007</strain>
    </source>
</reference>
<dbReference type="RefSeq" id="WP_106089800.1">
    <property type="nucleotide sequence ID" value="NZ_PVNL01000053.1"/>
</dbReference>
<accession>A0A2S9YQV7</accession>
<dbReference type="CDD" id="cd16325">
    <property type="entry name" value="LolA"/>
    <property type="match status" value="1"/>
</dbReference>
<dbReference type="Pfam" id="PF19574">
    <property type="entry name" value="LolA_3"/>
    <property type="match status" value="1"/>
</dbReference>
<organism evidence="2 3">
    <name type="scientific">Enhygromyxa salina</name>
    <dbReference type="NCBI Taxonomy" id="215803"/>
    <lineage>
        <taxon>Bacteria</taxon>
        <taxon>Pseudomonadati</taxon>
        <taxon>Myxococcota</taxon>
        <taxon>Polyangia</taxon>
        <taxon>Nannocystales</taxon>
        <taxon>Nannocystaceae</taxon>
        <taxon>Enhygromyxa</taxon>
    </lineage>
</organism>